<dbReference type="Proteomes" id="UP000821656">
    <property type="component" value="Unassembled WGS sequence"/>
</dbReference>
<dbReference type="InterPro" id="IPR011330">
    <property type="entry name" value="Glyco_hydro/deAcase_b/a-brl"/>
</dbReference>
<feature type="domain" description="NodB homology" evidence="2">
    <location>
        <begin position="53"/>
        <end position="240"/>
    </location>
</feature>
<evidence type="ECO:0000259" key="2">
    <source>
        <dbReference type="PROSITE" id="PS51677"/>
    </source>
</evidence>
<dbReference type="RefSeq" id="WP_077308066.1">
    <property type="nucleotide sequence ID" value="NZ_CP016090.1"/>
</dbReference>
<gene>
    <name evidence="3" type="ORF">DFH45_003726</name>
</gene>
<dbReference type="GO" id="GO:0016810">
    <property type="term" value="F:hydrolase activity, acting on carbon-nitrogen (but not peptide) bonds"/>
    <property type="evidence" value="ECO:0007669"/>
    <property type="project" value="InterPro"/>
</dbReference>
<protein>
    <submittedName>
        <fullName evidence="3">Peptidoglycan/xylan/chitin deacetylase (PgdA/CDA1 family)</fullName>
    </submittedName>
</protein>
<feature type="transmembrane region" description="Helical" evidence="1">
    <location>
        <begin position="7"/>
        <end position="23"/>
    </location>
</feature>
<organism evidence="3 4">
    <name type="scientific">Clostridium beijerinckii</name>
    <name type="common">Clostridium MP</name>
    <dbReference type="NCBI Taxonomy" id="1520"/>
    <lineage>
        <taxon>Bacteria</taxon>
        <taxon>Bacillati</taxon>
        <taxon>Bacillota</taxon>
        <taxon>Clostridia</taxon>
        <taxon>Eubacteriales</taxon>
        <taxon>Clostridiaceae</taxon>
        <taxon>Clostridium</taxon>
    </lineage>
</organism>
<accession>A0A9Q5CJ05</accession>
<comment type="caution">
    <text evidence="3">The sequence shown here is derived from an EMBL/GenBank/DDBJ whole genome shotgun (WGS) entry which is preliminary data.</text>
</comment>
<dbReference type="PROSITE" id="PS51677">
    <property type="entry name" value="NODB"/>
    <property type="match status" value="1"/>
</dbReference>
<keyword evidence="1" id="KW-0812">Transmembrane</keyword>
<dbReference type="GO" id="GO:0005975">
    <property type="term" value="P:carbohydrate metabolic process"/>
    <property type="evidence" value="ECO:0007669"/>
    <property type="project" value="InterPro"/>
</dbReference>
<dbReference type="EMBL" id="JABSXK010000001">
    <property type="protein sequence ID" value="NRV10763.1"/>
    <property type="molecule type" value="Genomic_DNA"/>
</dbReference>
<dbReference type="Gene3D" id="3.20.20.370">
    <property type="entry name" value="Glycoside hydrolase/deacetylase"/>
    <property type="match status" value="1"/>
</dbReference>
<evidence type="ECO:0000256" key="1">
    <source>
        <dbReference type="SAM" id="Phobius"/>
    </source>
</evidence>
<dbReference type="CDD" id="cd10944">
    <property type="entry name" value="CE4_SmPgdA_like"/>
    <property type="match status" value="1"/>
</dbReference>
<dbReference type="PANTHER" id="PTHR10587:SF125">
    <property type="entry name" value="POLYSACCHARIDE DEACETYLASE YHEN-RELATED"/>
    <property type="match status" value="1"/>
</dbReference>
<reference evidence="3" key="1">
    <citation type="submission" date="2020-05" db="EMBL/GenBank/DDBJ databases">
        <title>Genomic insights into acetone-butanol-ethanol (ABE) fermentation by sequencing solventogenic clostridia strains.</title>
        <authorList>
            <person name="Brown S."/>
        </authorList>
    </citation>
    <scope>NUCLEOTIDE SEQUENCE</scope>
    <source>
        <strain evidence="3">DJ126</strain>
    </source>
</reference>
<dbReference type="PANTHER" id="PTHR10587">
    <property type="entry name" value="GLYCOSYL TRANSFERASE-RELATED"/>
    <property type="match status" value="1"/>
</dbReference>
<evidence type="ECO:0000313" key="3">
    <source>
        <dbReference type="EMBL" id="NRV10763.1"/>
    </source>
</evidence>
<dbReference type="Pfam" id="PF01522">
    <property type="entry name" value="Polysacc_deac_1"/>
    <property type="match status" value="1"/>
</dbReference>
<evidence type="ECO:0000313" key="4">
    <source>
        <dbReference type="Proteomes" id="UP000821656"/>
    </source>
</evidence>
<sequence length="259" mass="30179">MRIKSKHILFFGASIFFILTIFIENININSNLCDLVFNEDVTLNEKISEHKKKIIYLTFDDGPSSKVTNSVLDVLKENKVHATFFLIGNQIEGKEDVVKRIYDEGNGIGLHTYTHKIRKIYSSEDAFIKEMIKCRDEINKAIGISPNIIRFPCGSNKRLNKKYLKRLHDEGFKIYDWDLDNTDGLNSRLSPDTLYRKAIKGSENRQNIILLLHCTDMHKNTCKALPQIIKYYKSKGYEFKVITEDTPELYFHMRGKLFK</sequence>
<keyword evidence="1" id="KW-1133">Transmembrane helix</keyword>
<name>A0A9Q5CJ05_CLOBE</name>
<keyword evidence="1" id="KW-0472">Membrane</keyword>
<dbReference type="InterPro" id="IPR002509">
    <property type="entry name" value="NODB_dom"/>
</dbReference>
<dbReference type="SUPFAM" id="SSF88713">
    <property type="entry name" value="Glycoside hydrolase/deacetylase"/>
    <property type="match status" value="1"/>
</dbReference>
<proteinExistence type="predicted"/>
<dbReference type="InterPro" id="IPR050248">
    <property type="entry name" value="Polysacc_deacetylase_ArnD"/>
</dbReference>
<dbReference type="AlphaFoldDB" id="A0A9Q5CJ05"/>